<dbReference type="InterPro" id="IPR036770">
    <property type="entry name" value="Ankyrin_rpt-contain_sf"/>
</dbReference>
<evidence type="ECO:0000313" key="2">
    <source>
        <dbReference type="Proteomes" id="UP001470230"/>
    </source>
</evidence>
<dbReference type="Proteomes" id="UP001470230">
    <property type="component" value="Unassembled WGS sequence"/>
</dbReference>
<organism evidence="1 2">
    <name type="scientific">Tritrichomonas musculus</name>
    <dbReference type="NCBI Taxonomy" id="1915356"/>
    <lineage>
        <taxon>Eukaryota</taxon>
        <taxon>Metamonada</taxon>
        <taxon>Parabasalia</taxon>
        <taxon>Tritrichomonadida</taxon>
        <taxon>Tritrichomonadidae</taxon>
        <taxon>Tritrichomonas</taxon>
    </lineage>
</organism>
<name>A0ABR2JSL7_9EUKA</name>
<protein>
    <recommendedName>
        <fullName evidence="3">DUF3447 domain-containing protein</fullName>
    </recommendedName>
</protein>
<dbReference type="SUPFAM" id="SSF48403">
    <property type="entry name" value="Ankyrin repeat"/>
    <property type="match status" value="1"/>
</dbReference>
<evidence type="ECO:0000313" key="1">
    <source>
        <dbReference type="EMBL" id="KAK8881421.1"/>
    </source>
</evidence>
<dbReference type="EMBL" id="JAPFFF010000010">
    <property type="protein sequence ID" value="KAK8881421.1"/>
    <property type="molecule type" value="Genomic_DNA"/>
</dbReference>
<sequence>MEIHEYVDQMKEIYDSLLEIIGNDDINDIDSAYQNFYYLIDSRQIKNDSEELGELLKLISKISNNHQRNRNFISKIEKILINFSEQIKQSFSNFEIFQFFRKNKLILLSLFEHKIITVDDNIFEAIMSEKDNVKQTNEKTLLELVEAMDDDDFNEDQNNDEENKIQQFHYRMYFYPEIKNFLSEEQKKAIEEEINNHDETILNNFEEKRKKGENDSYICELIRNDSIELFVAYCTRTNCSLNSKIKTSIFETNLFLIKNEPTLIEYAAFFGSIQIFQYLKFNKVELKSSLWLYAIHSNNPELIHLLEENKIEPPEKSYSKVLKESIKCHHNNIANYIKSNLINESDNVYQIDGNYYGNIYSNSFQSHNYDFINEFINDKYVFFYLCEFNYIKLVRLFLADENIEINCQIIKTVIFFK</sequence>
<gene>
    <name evidence="1" type="ORF">M9Y10_004157</name>
</gene>
<evidence type="ECO:0008006" key="3">
    <source>
        <dbReference type="Google" id="ProtNLM"/>
    </source>
</evidence>
<comment type="caution">
    <text evidence="1">The sequence shown here is derived from an EMBL/GenBank/DDBJ whole genome shotgun (WGS) entry which is preliminary data.</text>
</comment>
<proteinExistence type="predicted"/>
<keyword evidence="2" id="KW-1185">Reference proteome</keyword>
<reference evidence="1 2" key="1">
    <citation type="submission" date="2024-04" db="EMBL/GenBank/DDBJ databases">
        <title>Tritrichomonas musculus Genome.</title>
        <authorList>
            <person name="Alves-Ferreira E."/>
            <person name="Grigg M."/>
            <person name="Lorenzi H."/>
            <person name="Galac M."/>
        </authorList>
    </citation>
    <scope>NUCLEOTIDE SEQUENCE [LARGE SCALE GENOMIC DNA]</scope>
    <source>
        <strain evidence="1 2">EAF2021</strain>
    </source>
</reference>
<accession>A0ABR2JSL7</accession>